<evidence type="ECO:0000313" key="1">
    <source>
        <dbReference type="EMBL" id="AMP35026.1"/>
    </source>
</evidence>
<geneLocation type="plasmid" evidence="1">
    <name>pSinB</name>
</geneLocation>
<protein>
    <recommendedName>
        <fullName evidence="2">Methyltransferase, TIGR04325 family</fullName>
    </recommendedName>
</protein>
<organism evidence="1">
    <name type="scientific">Sinorhizobium sp. M14</name>
    <dbReference type="NCBI Taxonomy" id="430451"/>
    <lineage>
        <taxon>Bacteria</taxon>
        <taxon>Pseudomonadati</taxon>
        <taxon>Pseudomonadota</taxon>
        <taxon>Alphaproteobacteria</taxon>
        <taxon>Hyphomicrobiales</taxon>
        <taxon>Rhizobiaceae</taxon>
        <taxon>Sinorhizobium/Ensifer group</taxon>
        <taxon>Sinorhizobium</taxon>
    </lineage>
</organism>
<dbReference type="AlphaFoldDB" id="A0A142BPL8"/>
<dbReference type="EMBL" id="KU140623">
    <property type="protein sequence ID" value="AMP35026.1"/>
    <property type="molecule type" value="Genomic_DNA"/>
</dbReference>
<keyword evidence="1" id="KW-0614">Plasmid</keyword>
<reference evidence="1" key="1">
    <citation type="submission" date="2015-11" db="EMBL/GenBank/DDBJ databases">
        <title>Molecular characterization of pSinB plasmid of arsenite oxidizing, metalotolerant Sinorhizobium sp. M14 - insight into the heavy metal resistome of sinorhizobial extrachromosomal replicons.</title>
        <authorList>
            <person name="Romaniuk K."/>
            <person name="Decewicz P."/>
            <person name="Mielnicki S."/>
            <person name="Sklodowska A."/>
            <person name="Dziewit L."/>
            <person name="Drewniak L."/>
        </authorList>
    </citation>
    <scope>NUCLEOTIDE SEQUENCE</scope>
    <source>
        <strain evidence="1">M14</strain>
        <plasmid evidence="1">pSinB</plasmid>
    </source>
</reference>
<sequence>MQSLMHFNASKIKKMALPFQSAVAKLHMIARRGELTGKYPDFDSAMAAIPKWAVAGYNNEETVEVGLEKMCKVIDWDYPVMFWLEREFLSRGDEWTNLLDAGGHIGTKYRAFSRLMNLSKVRWEVYELPPMVKAGAEMAERDGIQEKLSFCSDVAKTRKADILLCSGLLQYLDEPFPKFVSRLPARPDVIILNKVALRDGKTIYSLQRGGPAYLPYQIRERGAFLRELDTLGYDVVDAWQIQYLTHAIASHPEEGCSESWGFMLRKR</sequence>
<proteinExistence type="predicted"/>
<dbReference type="NCBIfam" id="TIGR04325">
    <property type="entry name" value="MTase_LIC12133"/>
    <property type="match status" value="1"/>
</dbReference>
<name>A0A142BPL8_9HYPH</name>
<dbReference type="InterPro" id="IPR027612">
    <property type="entry name" value="Put_MTase_LIC12133"/>
</dbReference>
<accession>A0A142BPL8</accession>
<evidence type="ECO:0008006" key="2">
    <source>
        <dbReference type="Google" id="ProtNLM"/>
    </source>
</evidence>
<gene>
    <name evidence="1" type="ORF">pSinB_167</name>
</gene>